<reference evidence="3" key="2">
    <citation type="submission" date="2017-02" db="UniProtKB">
        <authorList>
            <consortium name="WormBaseParasite"/>
        </authorList>
    </citation>
    <scope>IDENTIFICATION</scope>
</reference>
<evidence type="ECO:0000313" key="3">
    <source>
        <dbReference type="WBParaSite" id="ACAC_0000301101-mRNA-1"/>
    </source>
</evidence>
<evidence type="ECO:0000256" key="1">
    <source>
        <dbReference type="SAM" id="MobiDB-lite"/>
    </source>
</evidence>
<protein>
    <submittedName>
        <fullName evidence="3">Reverse transcriptase domain-containing protein</fullName>
    </submittedName>
</protein>
<proteinExistence type="predicted"/>
<dbReference type="AlphaFoldDB" id="A0A0K0CZ78"/>
<accession>A0A0K0CZ78</accession>
<evidence type="ECO:0000313" key="2">
    <source>
        <dbReference type="Proteomes" id="UP000035642"/>
    </source>
</evidence>
<dbReference type="Proteomes" id="UP000035642">
    <property type="component" value="Unassembled WGS sequence"/>
</dbReference>
<sequence length="101" mass="11053">MTRARKCHDGPPADHTAIREPPLTPAEASHGLDIPSAVVLCHSADIYAKIHGKADVFDQPPSTTKGKEVRQGDTVSPNLITTVLQWIMKSLDYGKKVIRRV</sequence>
<feature type="region of interest" description="Disordered" evidence="1">
    <location>
        <begin position="1"/>
        <end position="29"/>
    </location>
</feature>
<dbReference type="WBParaSite" id="ACAC_0000301101-mRNA-1">
    <property type="protein sequence ID" value="ACAC_0000301101-mRNA-1"/>
    <property type="gene ID" value="ACAC_0000301101"/>
</dbReference>
<reference evidence="2" key="1">
    <citation type="submission" date="2012-09" db="EMBL/GenBank/DDBJ databases">
        <authorList>
            <person name="Martin A.A."/>
        </authorList>
    </citation>
    <scope>NUCLEOTIDE SEQUENCE</scope>
</reference>
<name>A0A0K0CZ78_ANGCA</name>
<keyword evidence="2" id="KW-1185">Reference proteome</keyword>
<organism evidence="2 3">
    <name type="scientific">Angiostrongylus cantonensis</name>
    <name type="common">Rat lungworm</name>
    <dbReference type="NCBI Taxonomy" id="6313"/>
    <lineage>
        <taxon>Eukaryota</taxon>
        <taxon>Metazoa</taxon>
        <taxon>Ecdysozoa</taxon>
        <taxon>Nematoda</taxon>
        <taxon>Chromadorea</taxon>
        <taxon>Rhabditida</taxon>
        <taxon>Rhabditina</taxon>
        <taxon>Rhabditomorpha</taxon>
        <taxon>Strongyloidea</taxon>
        <taxon>Metastrongylidae</taxon>
        <taxon>Angiostrongylus</taxon>
    </lineage>
</organism>
<feature type="compositionally biased region" description="Basic and acidic residues" evidence="1">
    <location>
        <begin position="7"/>
        <end position="18"/>
    </location>
</feature>